<evidence type="ECO:0000256" key="12">
    <source>
        <dbReference type="ARBA" id="ARBA00023136"/>
    </source>
</evidence>
<organism evidence="21 22">
    <name type="scientific">Candidatus Roizmanbacteria bacterium RIFCSPLOWO2_01_FULL_38_11</name>
    <dbReference type="NCBI Taxonomy" id="1802060"/>
    <lineage>
        <taxon>Bacteria</taxon>
        <taxon>Candidatus Roizmaniibacteriota</taxon>
    </lineage>
</organism>
<feature type="region of interest" description="Disordered" evidence="17">
    <location>
        <begin position="730"/>
        <end position="749"/>
    </location>
</feature>
<feature type="compositionally biased region" description="Basic and acidic residues" evidence="17">
    <location>
        <begin position="732"/>
        <end position="749"/>
    </location>
</feature>
<comment type="catalytic activity">
    <reaction evidence="15">
        <text>Preferential cleavage: (Ac)2-L-Lys-D-Ala-|-D-Ala. Also transpeptidation of peptidyl-alanyl moieties that are N-acyl substituents of D-alanine.</text>
        <dbReference type="EC" id="3.4.16.4"/>
    </reaction>
</comment>
<dbReference type="InterPro" id="IPR001264">
    <property type="entry name" value="Glyco_trans_51"/>
</dbReference>
<feature type="transmembrane region" description="Helical" evidence="18">
    <location>
        <begin position="20"/>
        <end position="46"/>
    </location>
</feature>
<dbReference type="GO" id="GO:0030288">
    <property type="term" value="C:outer membrane-bounded periplasmic space"/>
    <property type="evidence" value="ECO:0007669"/>
    <property type="project" value="TreeGrafter"/>
</dbReference>
<dbReference type="PANTHER" id="PTHR32282">
    <property type="entry name" value="BINDING PROTEIN TRANSPEPTIDASE, PUTATIVE-RELATED"/>
    <property type="match status" value="1"/>
</dbReference>
<dbReference type="PANTHER" id="PTHR32282:SF11">
    <property type="entry name" value="PENICILLIN-BINDING PROTEIN 1B"/>
    <property type="match status" value="1"/>
</dbReference>
<dbReference type="STRING" id="1802060.A2957_02195"/>
<dbReference type="Proteomes" id="UP000179072">
    <property type="component" value="Unassembled WGS sequence"/>
</dbReference>
<keyword evidence="18" id="KW-0812">Transmembrane</keyword>
<comment type="similarity">
    <text evidence="2">In the C-terminal section; belongs to the transpeptidase family.</text>
</comment>
<dbReference type="SUPFAM" id="SSF56601">
    <property type="entry name" value="beta-lactamase/transpeptidase-like"/>
    <property type="match status" value="1"/>
</dbReference>
<evidence type="ECO:0000313" key="21">
    <source>
        <dbReference type="EMBL" id="OGK45084.1"/>
    </source>
</evidence>
<dbReference type="Gene3D" id="2.60.40.10">
    <property type="entry name" value="Immunoglobulins"/>
    <property type="match status" value="1"/>
</dbReference>
<evidence type="ECO:0000256" key="3">
    <source>
        <dbReference type="ARBA" id="ARBA00007739"/>
    </source>
</evidence>
<evidence type="ECO:0000256" key="14">
    <source>
        <dbReference type="ARBA" id="ARBA00023316"/>
    </source>
</evidence>
<feature type="compositionally biased region" description="Pro residues" evidence="17">
    <location>
        <begin position="851"/>
        <end position="868"/>
    </location>
</feature>
<keyword evidence="13" id="KW-0511">Multifunctional enzyme</keyword>
<dbReference type="FunFam" id="1.10.3810.10:FF:000001">
    <property type="entry name" value="Penicillin-binding protein 1A"/>
    <property type="match status" value="1"/>
</dbReference>
<gene>
    <name evidence="21" type="ORF">A2957_02195</name>
</gene>
<evidence type="ECO:0000256" key="11">
    <source>
        <dbReference type="ARBA" id="ARBA00022984"/>
    </source>
</evidence>
<feature type="region of interest" description="Disordered" evidence="17">
    <location>
        <begin position="822"/>
        <end position="868"/>
    </location>
</feature>
<dbReference type="SUPFAM" id="SSF53955">
    <property type="entry name" value="Lysozyme-like"/>
    <property type="match status" value="1"/>
</dbReference>
<dbReference type="GO" id="GO:0008955">
    <property type="term" value="F:peptidoglycan glycosyltransferase activity"/>
    <property type="evidence" value="ECO:0007669"/>
    <property type="project" value="UniProtKB-EC"/>
</dbReference>
<comment type="subcellular location">
    <subcellularLocation>
        <location evidence="1">Cell membrane</location>
    </subcellularLocation>
</comment>
<dbReference type="InterPro" id="IPR001460">
    <property type="entry name" value="PCN-bd_Tpept"/>
</dbReference>
<comment type="similarity">
    <text evidence="3">In the N-terminal section; belongs to the glycosyltransferase 51 family.</text>
</comment>
<dbReference type="GO" id="GO:0005886">
    <property type="term" value="C:plasma membrane"/>
    <property type="evidence" value="ECO:0007669"/>
    <property type="project" value="UniProtKB-SubCell"/>
</dbReference>
<dbReference type="EMBL" id="MGAK01000007">
    <property type="protein sequence ID" value="OGK45084.1"/>
    <property type="molecule type" value="Genomic_DNA"/>
</dbReference>
<feature type="domain" description="Penicillin-binding protein transpeptidase" evidence="19">
    <location>
        <begin position="336"/>
        <end position="620"/>
    </location>
</feature>
<evidence type="ECO:0000256" key="9">
    <source>
        <dbReference type="ARBA" id="ARBA00022801"/>
    </source>
</evidence>
<evidence type="ECO:0000256" key="8">
    <source>
        <dbReference type="ARBA" id="ARBA00022679"/>
    </source>
</evidence>
<keyword evidence="18" id="KW-1133">Transmembrane helix</keyword>
<evidence type="ECO:0000256" key="13">
    <source>
        <dbReference type="ARBA" id="ARBA00023268"/>
    </source>
</evidence>
<evidence type="ECO:0000256" key="4">
    <source>
        <dbReference type="ARBA" id="ARBA00022475"/>
    </source>
</evidence>
<dbReference type="InterPro" id="IPR050396">
    <property type="entry name" value="Glycosyltr_51/Transpeptidase"/>
</dbReference>
<keyword evidence="10" id="KW-0133">Cell shape</keyword>
<keyword evidence="4" id="KW-1003">Cell membrane</keyword>
<comment type="catalytic activity">
    <reaction evidence="16">
        <text>[GlcNAc-(1-&gt;4)-Mur2Ac(oyl-L-Ala-gamma-D-Glu-L-Lys-D-Ala-D-Ala)](n)-di-trans,octa-cis-undecaprenyl diphosphate + beta-D-GlcNAc-(1-&gt;4)-Mur2Ac(oyl-L-Ala-gamma-D-Glu-L-Lys-D-Ala-D-Ala)-di-trans,octa-cis-undecaprenyl diphosphate = [GlcNAc-(1-&gt;4)-Mur2Ac(oyl-L-Ala-gamma-D-Glu-L-Lys-D-Ala-D-Ala)](n+1)-di-trans,octa-cis-undecaprenyl diphosphate + di-trans,octa-cis-undecaprenyl diphosphate + H(+)</text>
        <dbReference type="Rhea" id="RHEA:23708"/>
        <dbReference type="Rhea" id="RHEA-COMP:9602"/>
        <dbReference type="Rhea" id="RHEA-COMP:9603"/>
        <dbReference type="ChEBI" id="CHEBI:15378"/>
        <dbReference type="ChEBI" id="CHEBI:58405"/>
        <dbReference type="ChEBI" id="CHEBI:60033"/>
        <dbReference type="ChEBI" id="CHEBI:78435"/>
        <dbReference type="EC" id="2.4.99.28"/>
    </reaction>
</comment>
<evidence type="ECO:0000256" key="17">
    <source>
        <dbReference type="SAM" id="MobiDB-lite"/>
    </source>
</evidence>
<dbReference type="GO" id="GO:0009002">
    <property type="term" value="F:serine-type D-Ala-D-Ala carboxypeptidase activity"/>
    <property type="evidence" value="ECO:0007669"/>
    <property type="project" value="UniProtKB-EC"/>
</dbReference>
<comment type="caution">
    <text evidence="21">The sequence shown here is derived from an EMBL/GenBank/DDBJ whole genome shotgun (WGS) entry which is preliminary data.</text>
</comment>
<evidence type="ECO:0000256" key="2">
    <source>
        <dbReference type="ARBA" id="ARBA00007090"/>
    </source>
</evidence>
<dbReference type="InterPro" id="IPR036950">
    <property type="entry name" value="PBP_transglycosylase"/>
</dbReference>
<dbReference type="InterPro" id="IPR013783">
    <property type="entry name" value="Ig-like_fold"/>
</dbReference>
<dbReference type="Pfam" id="PF00912">
    <property type="entry name" value="Transgly"/>
    <property type="match status" value="1"/>
</dbReference>
<dbReference type="InterPro" id="IPR023346">
    <property type="entry name" value="Lysozyme-like_dom_sf"/>
</dbReference>
<dbReference type="Gene3D" id="3.40.710.10">
    <property type="entry name" value="DD-peptidase/beta-lactamase superfamily"/>
    <property type="match status" value="1"/>
</dbReference>
<keyword evidence="11" id="KW-0573">Peptidoglycan synthesis</keyword>
<dbReference type="AlphaFoldDB" id="A0A1F7INX8"/>
<dbReference type="NCBIfam" id="TIGR02074">
    <property type="entry name" value="PBP_1a_fam"/>
    <property type="match status" value="1"/>
</dbReference>
<keyword evidence="8" id="KW-0808">Transferase</keyword>
<proteinExistence type="inferred from homology"/>
<keyword evidence="14" id="KW-0961">Cell wall biogenesis/degradation</keyword>
<keyword evidence="9" id="KW-0378">Hydrolase</keyword>
<dbReference type="GO" id="GO:0008658">
    <property type="term" value="F:penicillin binding"/>
    <property type="evidence" value="ECO:0007669"/>
    <property type="project" value="InterPro"/>
</dbReference>
<keyword evidence="6" id="KW-0645">Protease</keyword>
<accession>A0A1F7INX8</accession>
<evidence type="ECO:0000313" key="22">
    <source>
        <dbReference type="Proteomes" id="UP000179072"/>
    </source>
</evidence>
<dbReference type="Pfam" id="PF00905">
    <property type="entry name" value="Transpeptidase"/>
    <property type="match status" value="1"/>
</dbReference>
<evidence type="ECO:0000256" key="6">
    <source>
        <dbReference type="ARBA" id="ARBA00022670"/>
    </source>
</evidence>
<keyword evidence="7" id="KW-0328">Glycosyltransferase</keyword>
<evidence type="ECO:0000256" key="5">
    <source>
        <dbReference type="ARBA" id="ARBA00022645"/>
    </source>
</evidence>
<name>A0A1F7INX8_9BACT</name>
<sequence length="868" mass="97425">MQNQSRRLLRFKTRAQRQKLFSLMLKASLIGVVLFFILASVIFAVLSRNLPEPGKVIRREGFSTVFYDRNGKVLYEMFEDKNRIPVQFNDIPKNLRNATVAIEDKNFYRHKGFSLWGIARAFITIVTRGRLAGGSTLTQQLVKNVLLTKERTVTRKVKELVLAVAIEDRFTKDQILEMYLNEAPYGGTYWGVQSASKGYFNKDVKDLNLIESAVLAGLPQSPTVYNPISGAPNAYKGRTKSVLRRMREEEYITRDQEKKSLADLDNVKFESENLTINAPHFVFYVRDQVIKEFGPKILDEGIKITTTLDYDIQKQAQEIVKEEVEKLKPYKASNASAVVLDSKTGEVLAMVGSFDFTNKEFGQFNVATALRQPGSAVKPITYATAFEQGFTPGSLIMDVQTEFPDQGGKVYAPVNYDGKFRGPAQYRFALANSYNIPAVKVLANVGIKNFLQKAYDMGLVELQPNARNLKRFGLAITLGGGETTLLNLTSAYSVFAREGKRVEPSSIIDIKDYKNKTIYKQRKPSERQVVSKESSFLIAHILSDSNARADAFGARSYLVVPGKTVAVKTGTTNDKRDNWTLGWTKDVTVGVWVGNNDNSPMNAKIASGITGASPIWNRIMRELLKKYKDGIMDKPDNVEALQIDSLLGGLPKDANPTRSEYFIKGTEPTDTATFYKKLKLSRSTGKLANDVEIKSGDYDEKDFIVLTENDPVSTDGRNRWQEGIDAWINQQGDDRYKAPKETSDNKGDEVIVSIKEPQNTSRTESNDIRVKAKIITLYSVRKVEIFANSNKLKEYNEDKKDIDEQFNLPDGTYEIRIRAENEKGKSGESSVRIGIKKDWNYQEPTTAPTATPTPPLETPSPTPTPLLP</sequence>
<evidence type="ECO:0000256" key="7">
    <source>
        <dbReference type="ARBA" id="ARBA00022676"/>
    </source>
</evidence>
<feature type="domain" description="Glycosyl transferase family 51" evidence="20">
    <location>
        <begin position="71"/>
        <end position="246"/>
    </location>
</feature>
<reference evidence="21 22" key="1">
    <citation type="journal article" date="2016" name="Nat. Commun.">
        <title>Thousands of microbial genomes shed light on interconnected biogeochemical processes in an aquifer system.</title>
        <authorList>
            <person name="Anantharaman K."/>
            <person name="Brown C.T."/>
            <person name="Hug L.A."/>
            <person name="Sharon I."/>
            <person name="Castelle C.J."/>
            <person name="Probst A.J."/>
            <person name="Thomas B.C."/>
            <person name="Singh A."/>
            <person name="Wilkins M.J."/>
            <person name="Karaoz U."/>
            <person name="Brodie E.L."/>
            <person name="Williams K.H."/>
            <person name="Hubbard S.S."/>
            <person name="Banfield J.F."/>
        </authorList>
    </citation>
    <scope>NUCLEOTIDE SEQUENCE [LARGE SCALE GENOMIC DNA]</scope>
</reference>
<keyword evidence="5" id="KW-0121">Carboxypeptidase</keyword>
<evidence type="ECO:0000256" key="16">
    <source>
        <dbReference type="ARBA" id="ARBA00049902"/>
    </source>
</evidence>
<evidence type="ECO:0000259" key="20">
    <source>
        <dbReference type="Pfam" id="PF00912"/>
    </source>
</evidence>
<dbReference type="Gene3D" id="1.10.3810.10">
    <property type="entry name" value="Biosynthetic peptidoglycan transglycosylase-like"/>
    <property type="match status" value="1"/>
</dbReference>
<evidence type="ECO:0000259" key="19">
    <source>
        <dbReference type="Pfam" id="PF00905"/>
    </source>
</evidence>
<evidence type="ECO:0000256" key="1">
    <source>
        <dbReference type="ARBA" id="ARBA00004236"/>
    </source>
</evidence>
<dbReference type="InterPro" id="IPR012338">
    <property type="entry name" value="Beta-lactam/transpept-like"/>
</dbReference>
<dbReference type="GO" id="GO:0009252">
    <property type="term" value="P:peptidoglycan biosynthetic process"/>
    <property type="evidence" value="ECO:0007669"/>
    <property type="project" value="UniProtKB-KW"/>
</dbReference>
<dbReference type="GO" id="GO:0071555">
    <property type="term" value="P:cell wall organization"/>
    <property type="evidence" value="ECO:0007669"/>
    <property type="project" value="UniProtKB-KW"/>
</dbReference>
<evidence type="ECO:0000256" key="15">
    <source>
        <dbReference type="ARBA" id="ARBA00034000"/>
    </source>
</evidence>
<evidence type="ECO:0000256" key="18">
    <source>
        <dbReference type="SAM" id="Phobius"/>
    </source>
</evidence>
<evidence type="ECO:0000256" key="10">
    <source>
        <dbReference type="ARBA" id="ARBA00022960"/>
    </source>
</evidence>
<dbReference type="GO" id="GO:0008360">
    <property type="term" value="P:regulation of cell shape"/>
    <property type="evidence" value="ECO:0007669"/>
    <property type="project" value="UniProtKB-KW"/>
</dbReference>
<dbReference type="GO" id="GO:0006508">
    <property type="term" value="P:proteolysis"/>
    <property type="evidence" value="ECO:0007669"/>
    <property type="project" value="UniProtKB-KW"/>
</dbReference>
<keyword evidence="12 18" id="KW-0472">Membrane</keyword>
<protein>
    <submittedName>
        <fullName evidence="21">Uncharacterized protein</fullName>
    </submittedName>
</protein>